<evidence type="ECO:0000256" key="2">
    <source>
        <dbReference type="PROSITE-ProRule" id="PRU00703"/>
    </source>
</evidence>
<dbReference type="InterPro" id="IPR044729">
    <property type="entry name" value="CBS_bac"/>
</dbReference>
<dbReference type="CDD" id="cd04629">
    <property type="entry name" value="CBS_pair_bac"/>
    <property type="match status" value="1"/>
</dbReference>
<evidence type="ECO:0000313" key="4">
    <source>
        <dbReference type="EMBL" id="TWU25701.1"/>
    </source>
</evidence>
<dbReference type="AlphaFoldDB" id="A0A5C6CQI6"/>
<evidence type="ECO:0000256" key="1">
    <source>
        <dbReference type="ARBA" id="ARBA00023122"/>
    </source>
</evidence>
<feature type="domain" description="CBS" evidence="3">
    <location>
        <begin position="10"/>
        <end position="70"/>
    </location>
</feature>
<dbReference type="PANTHER" id="PTHR43080:SF26">
    <property type="entry name" value="REGULATORY PROTEIN"/>
    <property type="match status" value="1"/>
</dbReference>
<dbReference type="SMART" id="SM00116">
    <property type="entry name" value="CBS"/>
    <property type="match status" value="2"/>
</dbReference>
<dbReference type="PROSITE" id="PS51371">
    <property type="entry name" value="CBS"/>
    <property type="match status" value="2"/>
</dbReference>
<feature type="domain" description="CBS" evidence="3">
    <location>
        <begin position="77"/>
        <end position="133"/>
    </location>
</feature>
<name>A0A5C6CQI6_9BACT</name>
<dbReference type="InterPro" id="IPR051257">
    <property type="entry name" value="Diverse_CBS-Domain"/>
</dbReference>
<comment type="caution">
    <text evidence="4">The sequence shown here is derived from an EMBL/GenBank/DDBJ whole genome shotgun (WGS) entry which is preliminary data.</text>
</comment>
<keyword evidence="1 2" id="KW-0129">CBS domain</keyword>
<evidence type="ECO:0000259" key="3">
    <source>
        <dbReference type="PROSITE" id="PS51371"/>
    </source>
</evidence>
<dbReference type="OrthoDB" id="9790355at2"/>
<dbReference type="RefSeq" id="WP_146451288.1">
    <property type="nucleotide sequence ID" value="NZ_SJPS01000004.1"/>
</dbReference>
<protein>
    <submittedName>
        <fullName evidence="4">CBS domain protein</fullName>
    </submittedName>
</protein>
<sequence>MCEITARDCMTTRLVTLSPEMDVLKAVELLLKNRISGAPVVDALGNYLGVFSEKCSMQVLLDAAYEQLPSNEVRMFMNTDAMTIESDTQLLSMAQVFLLTNYRRLPVLEDGVLIGQVSRRDVMREALGELRKQGVTQDTGSTLLYLSAVVERSDAPLV</sequence>
<keyword evidence="5" id="KW-1185">Reference proteome</keyword>
<proteinExistence type="predicted"/>
<reference evidence="4 5" key="1">
    <citation type="submission" date="2019-02" db="EMBL/GenBank/DDBJ databases">
        <title>Deep-cultivation of Planctomycetes and their phenomic and genomic characterization uncovers novel biology.</title>
        <authorList>
            <person name="Wiegand S."/>
            <person name="Jogler M."/>
            <person name="Boedeker C."/>
            <person name="Pinto D."/>
            <person name="Vollmers J."/>
            <person name="Rivas-Marin E."/>
            <person name="Kohn T."/>
            <person name="Peeters S.H."/>
            <person name="Heuer A."/>
            <person name="Rast P."/>
            <person name="Oberbeckmann S."/>
            <person name="Bunk B."/>
            <person name="Jeske O."/>
            <person name="Meyerdierks A."/>
            <person name="Storesund J.E."/>
            <person name="Kallscheuer N."/>
            <person name="Luecker S."/>
            <person name="Lage O.M."/>
            <person name="Pohl T."/>
            <person name="Merkel B.J."/>
            <person name="Hornburger P."/>
            <person name="Mueller R.-W."/>
            <person name="Bruemmer F."/>
            <person name="Labrenz M."/>
            <person name="Spormann A.M."/>
            <person name="Op Den Camp H."/>
            <person name="Overmann J."/>
            <person name="Amann R."/>
            <person name="Jetten M.S.M."/>
            <person name="Mascher T."/>
            <person name="Medema M.H."/>
            <person name="Devos D.P."/>
            <person name="Kaster A.-K."/>
            <person name="Ovreas L."/>
            <person name="Rohde M."/>
            <person name="Galperin M.Y."/>
            <person name="Jogler C."/>
        </authorList>
    </citation>
    <scope>NUCLEOTIDE SEQUENCE [LARGE SCALE GENOMIC DNA]</scope>
    <source>
        <strain evidence="4 5">Pla144</strain>
    </source>
</reference>
<dbReference type="Pfam" id="PF00571">
    <property type="entry name" value="CBS"/>
    <property type="match status" value="2"/>
</dbReference>
<organism evidence="4 5">
    <name type="scientific">Bythopirellula polymerisocia</name>
    <dbReference type="NCBI Taxonomy" id="2528003"/>
    <lineage>
        <taxon>Bacteria</taxon>
        <taxon>Pseudomonadati</taxon>
        <taxon>Planctomycetota</taxon>
        <taxon>Planctomycetia</taxon>
        <taxon>Pirellulales</taxon>
        <taxon>Lacipirellulaceae</taxon>
        <taxon>Bythopirellula</taxon>
    </lineage>
</organism>
<gene>
    <name evidence="4" type="ORF">Pla144_29110</name>
</gene>
<dbReference type="InterPro" id="IPR046342">
    <property type="entry name" value="CBS_dom_sf"/>
</dbReference>
<dbReference type="Gene3D" id="3.10.580.10">
    <property type="entry name" value="CBS-domain"/>
    <property type="match status" value="1"/>
</dbReference>
<dbReference type="PANTHER" id="PTHR43080">
    <property type="entry name" value="CBS DOMAIN-CONTAINING PROTEIN CBSX3, MITOCHONDRIAL"/>
    <property type="match status" value="1"/>
</dbReference>
<dbReference type="InterPro" id="IPR000644">
    <property type="entry name" value="CBS_dom"/>
</dbReference>
<dbReference type="Proteomes" id="UP000318437">
    <property type="component" value="Unassembled WGS sequence"/>
</dbReference>
<dbReference type="EMBL" id="SJPS01000004">
    <property type="protein sequence ID" value="TWU25701.1"/>
    <property type="molecule type" value="Genomic_DNA"/>
</dbReference>
<accession>A0A5C6CQI6</accession>
<dbReference type="SUPFAM" id="SSF54631">
    <property type="entry name" value="CBS-domain pair"/>
    <property type="match status" value="1"/>
</dbReference>
<evidence type="ECO:0000313" key="5">
    <source>
        <dbReference type="Proteomes" id="UP000318437"/>
    </source>
</evidence>